<evidence type="ECO:0000313" key="4">
    <source>
        <dbReference type="Proteomes" id="UP000050360"/>
    </source>
</evidence>
<dbReference type="Pfam" id="PF07760">
    <property type="entry name" value="DUF1616"/>
    <property type="match status" value="1"/>
</dbReference>
<evidence type="ECO:0000313" key="3">
    <source>
        <dbReference type="EMBL" id="KPQ43534.1"/>
    </source>
</evidence>
<accession>A0A0P8A5W5</accession>
<keyword evidence="1" id="KW-1133">Transmembrane helix</keyword>
<dbReference type="EMBL" id="LKCM01000139">
    <property type="protein sequence ID" value="KPQ43534.1"/>
    <property type="molecule type" value="Genomic_DNA"/>
</dbReference>
<sequence>MIRFGDLKIVVFLLIMTVLFVLLPPLNTTPIRTILGIPVVLFLPGYALIAALFPGKKDIDGIERIALSFGLSIAVVPLIGLVLNFTPFGIRLFPVLISISVFTLIMCLIAYYRRSRLPEDEVYGLNITSIYPRAKAMFNGDTKLDKILSVILVLSIIFSVIVLVYVIVSPIQGEKFTEFYILGNEGKADNYPTTIESGNNSSLIVGIVNHEYSPVNYTLLISLENNTLSRKNVQLKHNSTWEERTYFTPEIIGNNLKLDFLLYKENNLTAPYRDLHLWVNVT</sequence>
<organism evidence="3 4">
    <name type="scientific">Candidatus Methanoperedens nitratireducens</name>
    <dbReference type="NCBI Taxonomy" id="1392998"/>
    <lineage>
        <taxon>Archaea</taxon>
        <taxon>Methanobacteriati</taxon>
        <taxon>Methanobacteriota</taxon>
        <taxon>Stenosarchaea group</taxon>
        <taxon>Methanomicrobia</taxon>
        <taxon>Methanosarcinales</taxon>
        <taxon>ANME-2 cluster</taxon>
        <taxon>Candidatus Methanoperedentaceae</taxon>
        <taxon>Candidatus Methanoperedens</taxon>
    </lineage>
</organism>
<reference evidence="3 4" key="1">
    <citation type="submission" date="2015-09" db="EMBL/GenBank/DDBJ databases">
        <title>A metagenomics-based metabolic model of nitrate-dependent anaerobic oxidation of methane by Methanoperedens-like archaea.</title>
        <authorList>
            <person name="Arshad A."/>
            <person name="Speth D.R."/>
            <person name="De Graaf R.M."/>
            <person name="Op Den Camp H.J."/>
            <person name="Jetten M.S."/>
            <person name="Welte C.U."/>
        </authorList>
    </citation>
    <scope>NUCLEOTIDE SEQUENCE [LARGE SCALE GENOMIC DNA]</scope>
</reference>
<proteinExistence type="predicted"/>
<dbReference type="InterPro" id="IPR014495">
    <property type="entry name" value="UCP018671"/>
</dbReference>
<feature type="transmembrane region" description="Helical" evidence="1">
    <location>
        <begin position="7"/>
        <end position="27"/>
    </location>
</feature>
<keyword evidence="1" id="KW-0812">Transmembrane</keyword>
<feature type="transmembrane region" description="Helical" evidence="1">
    <location>
        <begin position="33"/>
        <end position="53"/>
    </location>
</feature>
<protein>
    <recommendedName>
        <fullName evidence="2">DUF1616 domain-containing protein</fullName>
    </recommendedName>
</protein>
<dbReference type="PATRIC" id="fig|1719120.3.peg.2093"/>
<dbReference type="AlphaFoldDB" id="A0A0P8A5W5"/>
<feature type="transmembrane region" description="Helical" evidence="1">
    <location>
        <begin position="147"/>
        <end position="168"/>
    </location>
</feature>
<evidence type="ECO:0000256" key="1">
    <source>
        <dbReference type="SAM" id="Phobius"/>
    </source>
</evidence>
<feature type="transmembrane region" description="Helical" evidence="1">
    <location>
        <begin position="65"/>
        <end position="86"/>
    </location>
</feature>
<comment type="caution">
    <text evidence="3">The sequence shown here is derived from an EMBL/GenBank/DDBJ whole genome shotgun (WGS) entry which is preliminary data.</text>
</comment>
<gene>
    <name evidence="3" type="ORF">MPEBLZ_01917</name>
</gene>
<dbReference type="InterPro" id="IPR011674">
    <property type="entry name" value="DUF1616"/>
</dbReference>
<dbReference type="PIRSF" id="PIRSF018671">
    <property type="entry name" value="UCP018671"/>
    <property type="match status" value="1"/>
</dbReference>
<feature type="transmembrane region" description="Helical" evidence="1">
    <location>
        <begin position="92"/>
        <end position="112"/>
    </location>
</feature>
<name>A0A0P8A5W5_9EURY</name>
<dbReference type="Proteomes" id="UP000050360">
    <property type="component" value="Unassembled WGS sequence"/>
</dbReference>
<feature type="domain" description="DUF1616" evidence="2">
    <location>
        <begin position="10"/>
        <end position="280"/>
    </location>
</feature>
<keyword evidence="1" id="KW-0472">Membrane</keyword>
<evidence type="ECO:0000259" key="2">
    <source>
        <dbReference type="Pfam" id="PF07760"/>
    </source>
</evidence>